<dbReference type="GO" id="GO:0043571">
    <property type="term" value="P:maintenance of CRISPR repeat elements"/>
    <property type="evidence" value="ECO:0007669"/>
    <property type="project" value="InterPro"/>
</dbReference>
<dbReference type="SUPFAM" id="SSF143430">
    <property type="entry name" value="TTP0101/SSO1404-like"/>
    <property type="match status" value="1"/>
</dbReference>
<organism evidence="9 10">
    <name type="scientific">Candidatus Doudnabacteria bacterium RIFCSPHIGHO2_01_FULL_41_86</name>
    <dbReference type="NCBI Taxonomy" id="1817821"/>
    <lineage>
        <taxon>Bacteria</taxon>
        <taxon>Candidatus Doudnaibacteriota</taxon>
    </lineage>
</organism>
<dbReference type="AlphaFoldDB" id="A0A1F5N9W9"/>
<dbReference type="EMBL" id="MFEH01000001">
    <property type="protein sequence ID" value="OGE74373.1"/>
    <property type="molecule type" value="Genomic_DNA"/>
</dbReference>
<evidence type="ECO:0000256" key="2">
    <source>
        <dbReference type="ARBA" id="ARBA00022723"/>
    </source>
</evidence>
<comment type="caution">
    <text evidence="9">The sequence shown here is derived from an EMBL/GenBank/DDBJ whole genome shotgun (WGS) entry which is preliminary data.</text>
</comment>
<accession>A0A1F5N9W9</accession>
<dbReference type="PANTHER" id="PTHR30319:SF1">
    <property type="entry name" value="TRANSCRIPTIONAL REPRESSOR PAAX"/>
    <property type="match status" value="1"/>
</dbReference>
<dbReference type="InterPro" id="IPR048846">
    <property type="entry name" value="PaaX-like_central"/>
</dbReference>
<feature type="domain" description="Transcriptional repressor PaaX-like central Cas2-like" evidence="8">
    <location>
        <begin position="98"/>
        <end position="168"/>
    </location>
</feature>
<dbReference type="STRING" id="1817821.A2717_02425"/>
<evidence type="ECO:0000256" key="6">
    <source>
        <dbReference type="ARBA" id="ARBA00023118"/>
    </source>
</evidence>
<keyword evidence="7" id="KW-0472">Membrane</keyword>
<evidence type="ECO:0000256" key="7">
    <source>
        <dbReference type="SAM" id="Phobius"/>
    </source>
</evidence>
<dbReference type="NCBIfam" id="TIGR01573">
    <property type="entry name" value="cas2"/>
    <property type="match status" value="1"/>
</dbReference>
<gene>
    <name evidence="9" type="ORF">A2717_02425</name>
</gene>
<dbReference type="InterPro" id="IPR021127">
    <property type="entry name" value="CRISPR_associated_Cas2"/>
</dbReference>
<dbReference type="Gene3D" id="3.30.70.2650">
    <property type="match status" value="1"/>
</dbReference>
<protein>
    <submittedName>
        <fullName evidence="9">CRISPR-associated endonuclease Cas2</fullName>
    </submittedName>
</protein>
<proteinExistence type="predicted"/>
<evidence type="ECO:0000313" key="10">
    <source>
        <dbReference type="Proteomes" id="UP000177610"/>
    </source>
</evidence>
<feature type="transmembrane region" description="Helical" evidence="7">
    <location>
        <begin position="12"/>
        <end position="36"/>
    </location>
</feature>
<evidence type="ECO:0000256" key="5">
    <source>
        <dbReference type="ARBA" id="ARBA00022842"/>
    </source>
</evidence>
<sequence length="183" mass="21323">MKKSNKSIIAKSILAFIGVAGIFVVAATAPGLFVALGQYKRLKSYNRQQIKRSFSNLKKRGYIGVAYKNGKTEFTLTKEGKEKLVSFNLEEMKIQKPKRWDKQWRIVVFDIPEEFKLNRKVFREKLIELGFKMIQKSVWVCPYPCEDEIDFLKEIYEIRPFVRVITAGKIDIFSDLVKKFNLG</sequence>
<keyword evidence="1" id="KW-0540">Nuclease</keyword>
<keyword evidence="5" id="KW-0460">Magnesium</keyword>
<dbReference type="PANTHER" id="PTHR30319">
    <property type="entry name" value="PHENYLACETIC ACID REGULATOR-RELATED TRANSCRIPTIONAL REPRESSOR"/>
    <property type="match status" value="1"/>
</dbReference>
<keyword evidence="2" id="KW-0479">Metal-binding</keyword>
<keyword evidence="6" id="KW-0051">Antiviral defense</keyword>
<keyword evidence="4" id="KW-0378">Hydrolase</keyword>
<keyword evidence="7" id="KW-1133">Transmembrane helix</keyword>
<evidence type="ECO:0000313" key="9">
    <source>
        <dbReference type="EMBL" id="OGE74373.1"/>
    </source>
</evidence>
<evidence type="ECO:0000259" key="8">
    <source>
        <dbReference type="Pfam" id="PF20803"/>
    </source>
</evidence>
<name>A0A1F5N9W9_9BACT</name>
<dbReference type="GO" id="GO:0004521">
    <property type="term" value="F:RNA endonuclease activity"/>
    <property type="evidence" value="ECO:0007669"/>
    <property type="project" value="InterPro"/>
</dbReference>
<reference evidence="9 10" key="1">
    <citation type="journal article" date="2016" name="Nat. Commun.">
        <title>Thousands of microbial genomes shed light on interconnected biogeochemical processes in an aquifer system.</title>
        <authorList>
            <person name="Anantharaman K."/>
            <person name="Brown C.T."/>
            <person name="Hug L.A."/>
            <person name="Sharon I."/>
            <person name="Castelle C.J."/>
            <person name="Probst A.J."/>
            <person name="Thomas B.C."/>
            <person name="Singh A."/>
            <person name="Wilkins M.J."/>
            <person name="Karaoz U."/>
            <person name="Brodie E.L."/>
            <person name="Williams K.H."/>
            <person name="Hubbard S.S."/>
            <person name="Banfield J.F."/>
        </authorList>
    </citation>
    <scope>NUCLEOTIDE SEQUENCE [LARGE SCALE GENOMIC DNA]</scope>
</reference>
<evidence type="ECO:0000256" key="1">
    <source>
        <dbReference type="ARBA" id="ARBA00022722"/>
    </source>
</evidence>
<dbReference type="Pfam" id="PF20803">
    <property type="entry name" value="PaaX_M"/>
    <property type="match status" value="1"/>
</dbReference>
<keyword evidence="7" id="KW-0812">Transmembrane</keyword>
<evidence type="ECO:0000256" key="3">
    <source>
        <dbReference type="ARBA" id="ARBA00022759"/>
    </source>
</evidence>
<dbReference type="GO" id="GO:0006351">
    <property type="term" value="P:DNA-templated transcription"/>
    <property type="evidence" value="ECO:0007669"/>
    <property type="project" value="TreeGrafter"/>
</dbReference>
<dbReference type="Proteomes" id="UP000177610">
    <property type="component" value="Unassembled WGS sequence"/>
</dbReference>
<keyword evidence="3 9" id="KW-0255">Endonuclease</keyword>
<evidence type="ECO:0000256" key="4">
    <source>
        <dbReference type="ARBA" id="ARBA00022801"/>
    </source>
</evidence>